<keyword evidence="2" id="KW-1133">Transmembrane helix</keyword>
<evidence type="ECO:0000313" key="4">
    <source>
        <dbReference type="Proteomes" id="UP000198406"/>
    </source>
</evidence>
<feature type="compositionally biased region" description="Basic and acidic residues" evidence="1">
    <location>
        <begin position="341"/>
        <end position="355"/>
    </location>
</feature>
<organism evidence="3 4">
    <name type="scientific">Fistulifera solaris</name>
    <name type="common">Oleaginous diatom</name>
    <dbReference type="NCBI Taxonomy" id="1519565"/>
    <lineage>
        <taxon>Eukaryota</taxon>
        <taxon>Sar</taxon>
        <taxon>Stramenopiles</taxon>
        <taxon>Ochrophyta</taxon>
        <taxon>Bacillariophyta</taxon>
        <taxon>Bacillariophyceae</taxon>
        <taxon>Bacillariophycidae</taxon>
        <taxon>Naviculales</taxon>
        <taxon>Naviculaceae</taxon>
        <taxon>Fistulifera</taxon>
    </lineage>
</organism>
<feature type="compositionally biased region" description="Acidic residues" evidence="1">
    <location>
        <begin position="404"/>
        <end position="432"/>
    </location>
</feature>
<sequence length="432" mass="48560">MAPTKVKKPKNGTPPPIDKLVIPAIGIGLALLAYQFIKGMTADLVRVNVHDELELRDVLFGEGDSGRSYAVLCQDEASTAPISSVFSDAFKDGSSRAHFRLLDCQYVLPASGKSIADRFKLDTSVRPTVFVSGKGVEAPMQIPAKHLKTGAMLVKALKMKLEPHAAKIETTQDLKVKCLNQPICGLLLKGSKKAPAYLKDAMSKLLEEFPKVTFASIDSSVLYVKNLEEYLPELQGEEPRFVVLEKLSGSLDKDGKRLITSYATLDENTSVSYGTMSNLVASVVRRTKATEKIPSLPSVKTRTKKLVEEERQKRQRRKEQQTRQKEKASNARSQSSSTENDGTREGRRAERDRRREEHRRKNNVKEKTPEELAEMERQRRKRMEDEASKWNVAPDDAPDAGVPFEEEEDDYEIVYEDEHEDHGEDDEVIDLD</sequence>
<dbReference type="AlphaFoldDB" id="A0A1Z5KAY8"/>
<feature type="region of interest" description="Disordered" evidence="1">
    <location>
        <begin position="294"/>
        <end position="432"/>
    </location>
</feature>
<dbReference type="EMBL" id="BDSP01000201">
    <property type="protein sequence ID" value="GAX23429.1"/>
    <property type="molecule type" value="Genomic_DNA"/>
</dbReference>
<gene>
    <name evidence="3" type="ORF">FisN_15Lh160</name>
</gene>
<evidence type="ECO:0000256" key="1">
    <source>
        <dbReference type="SAM" id="MobiDB-lite"/>
    </source>
</evidence>
<comment type="caution">
    <text evidence="3">The sequence shown here is derived from an EMBL/GenBank/DDBJ whole genome shotgun (WGS) entry which is preliminary data.</text>
</comment>
<protein>
    <submittedName>
        <fullName evidence="3">Uncharacterized protein</fullName>
    </submittedName>
</protein>
<keyword evidence="2" id="KW-0472">Membrane</keyword>
<accession>A0A1Z5KAY8</accession>
<name>A0A1Z5KAY8_FISSO</name>
<keyword evidence="2" id="KW-0812">Transmembrane</keyword>
<keyword evidence="4" id="KW-1185">Reference proteome</keyword>
<feature type="compositionally biased region" description="Polar residues" evidence="1">
    <location>
        <begin position="330"/>
        <end position="340"/>
    </location>
</feature>
<dbReference type="OrthoDB" id="43605at2759"/>
<reference evidence="3 4" key="1">
    <citation type="journal article" date="2015" name="Plant Cell">
        <title>Oil accumulation by the oleaginous diatom Fistulifera solaris as revealed by the genome and transcriptome.</title>
        <authorList>
            <person name="Tanaka T."/>
            <person name="Maeda Y."/>
            <person name="Veluchamy A."/>
            <person name="Tanaka M."/>
            <person name="Abida H."/>
            <person name="Marechal E."/>
            <person name="Bowler C."/>
            <person name="Muto M."/>
            <person name="Sunaga Y."/>
            <person name="Tanaka M."/>
            <person name="Yoshino T."/>
            <person name="Taniguchi T."/>
            <person name="Fukuda Y."/>
            <person name="Nemoto M."/>
            <person name="Matsumoto M."/>
            <person name="Wong P.S."/>
            <person name="Aburatani S."/>
            <person name="Fujibuchi W."/>
        </authorList>
    </citation>
    <scope>NUCLEOTIDE SEQUENCE [LARGE SCALE GENOMIC DNA]</scope>
    <source>
        <strain evidence="3 4">JPCC DA0580</strain>
    </source>
</reference>
<dbReference type="Proteomes" id="UP000198406">
    <property type="component" value="Unassembled WGS sequence"/>
</dbReference>
<dbReference type="InParanoid" id="A0A1Z5KAY8"/>
<feature type="compositionally biased region" description="Basic and acidic residues" evidence="1">
    <location>
        <begin position="363"/>
        <end position="388"/>
    </location>
</feature>
<proteinExistence type="predicted"/>
<evidence type="ECO:0000256" key="2">
    <source>
        <dbReference type="SAM" id="Phobius"/>
    </source>
</evidence>
<feature type="transmembrane region" description="Helical" evidence="2">
    <location>
        <begin position="20"/>
        <end position="37"/>
    </location>
</feature>
<feature type="compositionally biased region" description="Basic and acidic residues" evidence="1">
    <location>
        <begin position="305"/>
        <end position="329"/>
    </location>
</feature>
<evidence type="ECO:0000313" key="3">
    <source>
        <dbReference type="EMBL" id="GAX23429.1"/>
    </source>
</evidence>